<dbReference type="PANTHER" id="PTHR30336">
    <property type="entry name" value="INNER MEMBRANE PROTEIN, PROBABLE PERMEASE"/>
    <property type="match status" value="1"/>
</dbReference>
<feature type="domain" description="DUF218" evidence="2">
    <location>
        <begin position="174"/>
        <end position="312"/>
    </location>
</feature>
<dbReference type="InterPro" id="IPR003848">
    <property type="entry name" value="DUF218"/>
</dbReference>
<keyword evidence="1" id="KW-1133">Transmembrane helix</keyword>
<evidence type="ECO:0000256" key="1">
    <source>
        <dbReference type="SAM" id="Phobius"/>
    </source>
</evidence>
<reference evidence="3" key="1">
    <citation type="journal article" date="2021" name="PeerJ">
        <title>Extensive microbial diversity within the chicken gut microbiome revealed by metagenomics and culture.</title>
        <authorList>
            <person name="Gilroy R."/>
            <person name="Ravi A."/>
            <person name="Getino M."/>
            <person name="Pursley I."/>
            <person name="Horton D.L."/>
            <person name="Alikhan N.F."/>
            <person name="Baker D."/>
            <person name="Gharbi K."/>
            <person name="Hall N."/>
            <person name="Watson M."/>
            <person name="Adriaenssens E.M."/>
            <person name="Foster-Nyarko E."/>
            <person name="Jarju S."/>
            <person name="Secka A."/>
            <person name="Antonio M."/>
            <person name="Oren A."/>
            <person name="Chaudhuri R.R."/>
            <person name="La Ragione R."/>
            <person name="Hildebrand F."/>
            <person name="Pallen M.J."/>
        </authorList>
    </citation>
    <scope>NUCLEOTIDE SEQUENCE</scope>
    <source>
        <strain evidence="3">ChiHjej13B12-4958</strain>
    </source>
</reference>
<dbReference type="Pfam" id="PF02698">
    <property type="entry name" value="DUF218"/>
    <property type="match status" value="1"/>
</dbReference>
<feature type="transmembrane region" description="Helical" evidence="1">
    <location>
        <begin position="93"/>
        <end position="119"/>
    </location>
</feature>
<dbReference type="InterPro" id="IPR051599">
    <property type="entry name" value="Cell_Envelope_Assoc"/>
</dbReference>
<evidence type="ECO:0000313" key="4">
    <source>
        <dbReference type="Proteomes" id="UP000823858"/>
    </source>
</evidence>
<dbReference type="CDD" id="cd06259">
    <property type="entry name" value="YdcF-like"/>
    <property type="match status" value="1"/>
</dbReference>
<sequence>MTGLLLVALLLLVTLGVTAWSVKTRPRWTGNGLLVMAVAELLWIWLLVAAHGGEYPGPMWLTWGICHVLVVGAGVLTARWMGDSLPGADGRGWFHLSTVIAAALALSIGAGWVVTVFQARSRWGAGVDDTLIVLTFLGTLGVLVWAMALVGMLWFLRHIRRGRLRLPSDPGSVDAVVVLGAGLVGEEVSDLLAARCDRGAAAWRDVEKARGAGAARQVPLIVSGGQGPDEACPEAYAMRRYYARRGFPRDMVVTEAESIDTIENLHFSLYILAERNVEHPRILVCTSDFHVTRTERVVRMMQQSGSVHSFDAEVLGAPTPKKVLLASYLREFVALTIYRLFGRA</sequence>
<accession>A0A9D2QG63</accession>
<protein>
    <submittedName>
        <fullName evidence="3">YdcF family protein</fullName>
    </submittedName>
</protein>
<evidence type="ECO:0000259" key="2">
    <source>
        <dbReference type="Pfam" id="PF02698"/>
    </source>
</evidence>
<gene>
    <name evidence="3" type="ORF">H9751_08115</name>
</gene>
<reference evidence="3" key="2">
    <citation type="submission" date="2021-04" db="EMBL/GenBank/DDBJ databases">
        <authorList>
            <person name="Gilroy R."/>
        </authorList>
    </citation>
    <scope>NUCLEOTIDE SEQUENCE</scope>
    <source>
        <strain evidence="3">ChiHjej13B12-4958</strain>
    </source>
</reference>
<dbReference type="GO" id="GO:0005886">
    <property type="term" value="C:plasma membrane"/>
    <property type="evidence" value="ECO:0007669"/>
    <property type="project" value="TreeGrafter"/>
</dbReference>
<feature type="transmembrane region" description="Helical" evidence="1">
    <location>
        <begin position="60"/>
        <end position="81"/>
    </location>
</feature>
<dbReference type="PANTHER" id="PTHR30336:SF4">
    <property type="entry name" value="ENVELOPE BIOGENESIS FACTOR ELYC"/>
    <property type="match status" value="1"/>
</dbReference>
<dbReference type="GO" id="GO:0043164">
    <property type="term" value="P:Gram-negative-bacterium-type cell wall biogenesis"/>
    <property type="evidence" value="ECO:0007669"/>
    <property type="project" value="TreeGrafter"/>
</dbReference>
<comment type="caution">
    <text evidence="3">The sequence shown here is derived from an EMBL/GenBank/DDBJ whole genome shotgun (WGS) entry which is preliminary data.</text>
</comment>
<feature type="transmembrane region" description="Helical" evidence="1">
    <location>
        <begin position="29"/>
        <end position="48"/>
    </location>
</feature>
<dbReference type="AlphaFoldDB" id="A0A9D2QG63"/>
<evidence type="ECO:0000313" key="3">
    <source>
        <dbReference type="EMBL" id="HJC85493.1"/>
    </source>
</evidence>
<name>A0A9D2QG63_9CORY</name>
<feature type="transmembrane region" description="Helical" evidence="1">
    <location>
        <begin position="131"/>
        <end position="156"/>
    </location>
</feature>
<dbReference type="GO" id="GO:0000270">
    <property type="term" value="P:peptidoglycan metabolic process"/>
    <property type="evidence" value="ECO:0007669"/>
    <property type="project" value="TreeGrafter"/>
</dbReference>
<dbReference type="Gene3D" id="3.40.50.620">
    <property type="entry name" value="HUPs"/>
    <property type="match status" value="1"/>
</dbReference>
<keyword evidence="1" id="KW-0812">Transmembrane</keyword>
<proteinExistence type="predicted"/>
<dbReference type="InterPro" id="IPR014729">
    <property type="entry name" value="Rossmann-like_a/b/a_fold"/>
</dbReference>
<keyword evidence="1" id="KW-0472">Membrane</keyword>
<dbReference type="EMBL" id="DWVP01000019">
    <property type="protein sequence ID" value="HJC85493.1"/>
    <property type="molecule type" value="Genomic_DNA"/>
</dbReference>
<organism evidence="3 4">
    <name type="scientific">Candidatus Corynebacterium faecigallinarum</name>
    <dbReference type="NCBI Taxonomy" id="2838528"/>
    <lineage>
        <taxon>Bacteria</taxon>
        <taxon>Bacillati</taxon>
        <taxon>Actinomycetota</taxon>
        <taxon>Actinomycetes</taxon>
        <taxon>Mycobacteriales</taxon>
        <taxon>Corynebacteriaceae</taxon>
        <taxon>Corynebacterium</taxon>
    </lineage>
</organism>
<dbReference type="Proteomes" id="UP000823858">
    <property type="component" value="Unassembled WGS sequence"/>
</dbReference>